<organism evidence="1 2">
    <name type="scientific">Adlercreutzia faecimuris</name>
    <dbReference type="NCBI Taxonomy" id="2897341"/>
    <lineage>
        <taxon>Bacteria</taxon>
        <taxon>Bacillati</taxon>
        <taxon>Actinomycetota</taxon>
        <taxon>Coriobacteriia</taxon>
        <taxon>Eggerthellales</taxon>
        <taxon>Eggerthellaceae</taxon>
        <taxon>Adlercreutzia</taxon>
    </lineage>
</organism>
<reference evidence="1" key="1">
    <citation type="submission" date="2021-11" db="EMBL/GenBank/DDBJ databases">
        <title>A Novel Adlercreutzia Species, isolated from a Allomyrina dichotoma larva feces.</title>
        <authorList>
            <person name="Suh M.K."/>
        </authorList>
    </citation>
    <scope>NUCLEOTIDE SEQUENCE</scope>
    <source>
        <strain evidence="1">JBNU-10</strain>
    </source>
</reference>
<dbReference type="RefSeq" id="WP_242165299.1">
    <property type="nucleotide sequence ID" value="NZ_JAJMLW010000002.1"/>
</dbReference>
<accession>A0ABS9WHL2</accession>
<dbReference type="PANTHER" id="PTHR34374:SF1">
    <property type="entry name" value="LARGE RIBOSOMAL RNA SUBUNIT ACCUMULATION PROTEIN YCED HOMOLOG 1, CHLOROPLASTIC"/>
    <property type="match status" value="1"/>
</dbReference>
<proteinExistence type="predicted"/>
<evidence type="ECO:0000313" key="2">
    <source>
        <dbReference type="Proteomes" id="UP001430755"/>
    </source>
</evidence>
<keyword evidence="2" id="KW-1185">Reference proteome</keyword>
<dbReference type="Pfam" id="PF02620">
    <property type="entry name" value="YceD"/>
    <property type="match status" value="1"/>
</dbReference>
<name>A0ABS9WHL2_9ACTN</name>
<dbReference type="InterPro" id="IPR003772">
    <property type="entry name" value="YceD"/>
</dbReference>
<gene>
    <name evidence="1" type="ORF">LPT13_07825</name>
</gene>
<protein>
    <submittedName>
        <fullName evidence="1">DUF177 domain-containing protein</fullName>
    </submittedName>
</protein>
<sequence>MEPIKIAIPNELFSPAEMTHFDGTVDMGVMKAGPDLYTFAAPLSWSVDVTNTGDAFLVTGTVEGDARTACARCLDDVDLPVTGEIEGYFLIGGEDAEAPEDMDEDEFDLLPADNKIDLAPLIEAAVRLEVPLVPLCRDDCAGLCATCGANLNDGPCGCEPAGDEPDAGNPFAVLKGLDLGGAPAAGDAE</sequence>
<comment type="caution">
    <text evidence="1">The sequence shown here is derived from an EMBL/GenBank/DDBJ whole genome shotgun (WGS) entry which is preliminary data.</text>
</comment>
<dbReference type="Proteomes" id="UP001430755">
    <property type="component" value="Unassembled WGS sequence"/>
</dbReference>
<evidence type="ECO:0000313" key="1">
    <source>
        <dbReference type="EMBL" id="MCI2242255.1"/>
    </source>
</evidence>
<dbReference type="EMBL" id="JAJMLW010000002">
    <property type="protein sequence ID" value="MCI2242255.1"/>
    <property type="molecule type" value="Genomic_DNA"/>
</dbReference>
<dbReference type="PANTHER" id="PTHR34374">
    <property type="entry name" value="LARGE RIBOSOMAL RNA SUBUNIT ACCUMULATION PROTEIN YCED HOMOLOG 1, CHLOROPLASTIC"/>
    <property type="match status" value="1"/>
</dbReference>